<evidence type="ECO:0000313" key="9">
    <source>
        <dbReference type="EMBL" id="CAD8477218.1"/>
    </source>
</evidence>
<evidence type="ECO:0000256" key="2">
    <source>
        <dbReference type="ARBA" id="ARBA00022737"/>
    </source>
</evidence>
<keyword evidence="4" id="KW-1133">Transmembrane helix</keyword>
<dbReference type="PROSITE" id="PS50912">
    <property type="entry name" value="EAR"/>
    <property type="match status" value="1"/>
</dbReference>
<name>A0A6T7NRQ8_9CRYP</name>
<sequence>MNASNFSSESLWRGDLHSDIAYARAISPPFEVSSPAVSCRVIVWPTKFVVFDILYPFPIIALYDQSSHVAVRSKLRVTASIPSDQGTLLGAIQVSAQQGYANFTSMTVSREGLPVVDYVSTSFTFIVSNEIGQTFSCPADFASTGVVTQVYLPKSDQTFFSVASVLPSSAIAGGLLPLVRVTLVSENLYRYSGRYARVFVQNVTECSPYSHFCQDSRGVAIEGQTEVFMWNGTATFTDLRITTSGVFSLRFETDIFGHDISHFASKQLLSVDDAGLSTVSIFQQPTTGTAGIGMTPGFVLTLNDRFGNLHTNTSLTLEANIGQNSVPAGISCWNYLSEFQLPTSLERPSTLCGQLIRSGGQDVSVGSNTITSKDGIAAFECIAIDLAKAGYTLLFAVLNVDIKWTIETQKFQIISGEPSEIVTVMQPSVSPQVTVGVAFKELRTPRIVIVDRYKNQVSAGLNAFVKASLDISSATTIGGSHFPIKTFNSSKFLLQGVLNLSVVSSLVDFPDIYVIASVANIRIRYDVAGLVGYSNYFTVVSSPYAVALKSLVQPATCIQDEMMPAVPAVVLLDGFENEIMEVDYLVSLSVVSFQSDSHSLKECEEVLGTAQTLTVKGRGDFPGIIISANPGSYKLRYDIGGLVNSLRFTGIFSSNDPSKHALKKPLFSDPFDVLPKGAYLRFFPHGWTLCTNISDAITCNVQCKWIEERKECVGFEDAVVGDALVQQPRISIFNAMDELLQQFNGHQVRASLVSNNINVTGWLSGNRTVTFVNGTAYFTDLAISRVSQGISLMFDLVIVDSDQTFMKVQSPYFNVYSPIAQINITEHPQDRMIGSNAPSRSVQVVLLDSETNIAAYSTGFVSVELIGSKYPRCPPGTKTLPLPTDKIQAIWLKYSMAITDVFQFNPTAFVDGVNTIDINEFALLLQTEFSVQVDTATVLSIFQRFDLGGQLSAEGIVIPDNVLSKDEFLMATSMCLCNVGFGAGIINLNWDALTANMEYQIVPKDSCFALLTCDPGFLGKACRMANSKVTRDLPRLSLLQGQTKAPIVYGKATFTDLQVLEAGTNMSLNFSTHGIWIESKKFSIFPGVPSKAIFLAPTNGSTLRAGLIPDMKVVLVDMFENVQLRGTGFVYLEHLDVLKFSSDCTNSSQVLPCNSCPDTDGDVCPGPRCPFRCDYSNAIRPSSYQDPNPWGQVCSYNCKQGCTFLCGTINNISIRGQHSFADVQIKRTGEHRFHTRLVAPSIDMRLQPDSSAEFQLKQIVEGRKLVVDTSGMDALTITIRSSTGYYLVNDFQTIQESWQYNNVRAGEEISPYPSCMITDFYGNLVPDEDRRVGLVIRDSDIDEFDLEAATRKYKVWPPYVGTTEKAPANFIDLKFTQNPKYNEISSDDIDGCSPKGQPSEGCPSQVLQNEDIVTRDRTISIEWCPSTQERRFCRGCLTGERYFVSYNQTYWKQYYEFVNESIIVGNAQLRGAFDCPDRKICLADGTNCACLVKLLPQDRKENYDVCEACSSRSMPMGLPVNYTQQGRAIFTKITCRKPRKGYRYRCISPSGIQDPTKQISQSALRDIQWDLRTARNPPISFIQDTTWGRYQPSQTLRWEDTSGNAHPNASLCTALCANNTALVVKGTVPGGNILVDVKLYQTKATCPTLCWKYSYPVYHNPSFSYAVPESPGLSQPFKVVSGDVQHLHVLSPVSSSFVVQQDITLPLSSAVSSFLQRSCMERNNLVDGSLNCTNEVSFFEMSDKYYNPNRTNFGYANVTLSPGSDNVGSEISGILTSDLVNGRANFPVLRISCPGSGYQLFYTYIGKYSDGNDPTQLSFPFVVKPFPPALLGVSFGKDYLTIDFTFDKDTNQGYMNFVDSCKIFHDVRLLHVSNNTEQFAPNLTCSWINARTVSLQLEPNFPVYPGDLFVPSSTSPLVEITNSIAINNGSEKLTSMPWQSLYECENHICNQTHEVTQSHNLEKIFLTCPTMSLKGQPVEYSRTCYMNINGIYVKDIEAFSTVGRDWIVVASYCQMDYRDNKKCLSLSGSVDVYELLQWNVNGVSGTGVFAQQSLAASGPVDLQIINIESDSSVSSVLLAVAQYYNGSSYSQSVLIYGWMLDTSIFEIRQEIPCHGAISIKATSFGLQDYFLVLQDTGVCKMLQWTPQSIVLVGNQYQVVPGRYIDILEIRSSGDASNMQSLILQNQWILLISNYRDKELRCQATVCNGDPRTFRSKADVIRLSAASVIKSFVPYPCNQSQNECLPSRWCMINTVANITFEDLDPSTAGYLIPGAYVQLDDEIMMVVDSQSNVADGQLQQYDTKYASEAFGVMDKNSDGVVNLAIEGVPFVTPREYRKAWYALGHNSLRIDKFATLLGEIDGHAYVRPNVPATADLNCDGVLDVVVGTSQGRLRLFINKGLGVWLEETANNQNSGSLLLLDFPPGRTAPSFVDLNGDGFLDLVVGLEKGNLLTFYNNISSSGASSCVKLSNATFVPAVNDPFQSFNVSGNAKPSFFDVNSDGLPDLLLGESDGILTLCLNQGTSKQPQFNFEQRKVVYNNSLLHSLAPSFIDLDKNNKSEIVIGTEQGKILILAAENLSSAMTYPGLNIETPKYLDFSNLSTLGSRSSPAGIDFNGDGLVDIISGHSLGDVEVFVQQESDHALVKSAPCRGAEETNATHVCGFSSLNSETEGLRFLQSSAYLKVFTGFRCMRPVCNCTVTSDFCASIPCHGIDDFYRFTGTKYGICEDYVPSQVPGSCCKDPGPMGFFGPCRVPGQITVLRGQNGTKAADAGNCVYQEADNPLPLPCNNRSGCFCSAGARQGMSCVESLDCPAHMPGTSLIVLPVTVALHKSNPIIELPSLGAKDVAGFEIQNRTFVAIANYNSGCMSRGYNQESFIYEIDVALKRYSKLQNILTEGALGLTQFSASASNIDGTETVSQYLFVANSRKEQSTLASSDLFVWTEGKTFCVEAGPHCNLQSKTREKFQLQTQVELYNVLRWTKFTGFDNTTYLIPVSSISSNSLISKSYLYTLNDNKPTPIIDLQNEMVVGPCDEIILDASASLGSAGRSFKSIHWTVVQAPTGIQANISQFIEGKNVLYLAIPKNLSWWYPDGTYTFNLQLQNWLGQSSSKNFNIYRNSSMNFHVRIVQKYRVIFAFESLSMESLLTINDPTCLSSSAYYATLSWVVLSGNSIVYQSTGNSFNLPSYSLVPGNTYTVELRASLGQLQSTDSMIVQVQYARAFATIHDGDRTIPLWDEKVTGTAVSDIILNASSSRNVNFPQSNQVSYSGVSIEWLCQYRKDWIEVDMQTCPVEWFTPDKSIGTLRRSRFPVQAVTLEFQIQVWSLDYGCMQQVSLGKAAIQDCVIDRNLGYSGARVVINMVPNMFSPQVLLSFRSMDTISYKLQQTERNSTADKFAVRASDSLVLLAQVTANLNVASVRWRLVSERVVTCTQQEDWCFASNILTSACPVNGSLESLYVSCSDGSYQQKAMTCTTMCQFYLGIRSNVFARAKGDYKFEVSVTDALGNIGAASMTFSFHEAPRFGHVQISPSTGQPLSTMFVIVASYFADVQNYTSPLRYSVGIERKGCFSPPCTILLSQRSWKNSIRTILPEGTFSPFVEIYNRDGEMKRVFGNEVIVKNVDGSPLITDALNVSLSNVINAGQLDFTLLSVLAQSIGAPSVQNSLVQRKAIIALLSSTLTSSPTNAEGALQYANIILSCLSDYASLDSAIVSEIISLLDRLTQIVVSQAMMSNSQDFTTFDVPATPTDMATLISSAQGQIYKFSLQGNLQIIARRAINVNDYNQRLSLLNLVNSMVMLRLSSAAIGEKVLLQSDVLQVLAVVIPRQDFNDYALSLESSPSVADVSCMQAKDIQQCCAQNPALCCFDNQCPDGASFQYTSSPLILQFPSSVPKELSSIANNYFQAYASVASGNFYQGFSNQALLSQDSYIFSLSAGATPSLQTAFSGNLASSEITLRIPITESDVLQAASKAENKPGKPGIVPSCIRWDGSSQEWTYSGIRQSAGLSSIHRYCLTTGGNKTCFHFLECFSSSLGTFAIAEAELDCRGIPNGGGKYDFCDVCLGDNSTCSGCDRNPNSVQDGIVLDRTCSGHGRCQGLSCRCCADENISSASCPWYGEMCQRYCTRDPNSIGIHCNSHGLCDKSGTTCICDQGYRNSYSGLCNEKIPVPKSPLDVVFKWVMMVGVPVIVVGFLVAVYLYRLVSVQRDKILEGQKVVQDLVLNTLPLPTQEEISRGANEAESDVHASRSKKRAGKYIEFDPDSILAERDLNEITAVLNKSKLESESAAANSELTKRLDQMSKKAAETNPQAERFVASKKEELLRAASRWSISNSRPEPVMSGGLVFTADRLSVQQLSRQNEAVRRNFSETMPERLKQLMRRMLFVERLKTKHEEPANDMPLIENGTSAHGQDPVMKDKNGFPVASV</sequence>
<reference evidence="7" key="1">
    <citation type="submission" date="2021-01" db="EMBL/GenBank/DDBJ databases">
        <authorList>
            <person name="Corre E."/>
            <person name="Pelletier E."/>
            <person name="Niang G."/>
            <person name="Scheremetjew M."/>
            <person name="Finn R."/>
            <person name="Kale V."/>
            <person name="Holt S."/>
            <person name="Cochrane G."/>
            <person name="Meng A."/>
            <person name="Brown T."/>
            <person name="Cohen L."/>
        </authorList>
    </citation>
    <scope>NUCLEOTIDE SEQUENCE</scope>
    <source>
        <strain evidence="7">CCMP325</strain>
    </source>
</reference>
<dbReference type="EMBL" id="HBEO01009615">
    <property type="protein sequence ID" value="CAD8477213.1"/>
    <property type="molecule type" value="Transcribed_RNA"/>
</dbReference>
<dbReference type="Pfam" id="PF13517">
    <property type="entry name" value="FG-GAP_3"/>
    <property type="match status" value="1"/>
</dbReference>
<dbReference type="InterPro" id="IPR002859">
    <property type="entry name" value="PKD/REJ-like"/>
</dbReference>
<evidence type="ECO:0000259" key="5">
    <source>
        <dbReference type="Pfam" id="PF02010"/>
    </source>
</evidence>
<organism evidence="7">
    <name type="scientific">Hanusia phi</name>
    <dbReference type="NCBI Taxonomy" id="3032"/>
    <lineage>
        <taxon>Eukaryota</taxon>
        <taxon>Cryptophyceae</taxon>
        <taxon>Pyrenomonadales</taxon>
        <taxon>Geminigeraceae</taxon>
        <taxon>Hanusia</taxon>
    </lineage>
</organism>
<dbReference type="EMBL" id="HBEO01009616">
    <property type="protein sequence ID" value="CAD8477215.1"/>
    <property type="molecule type" value="Transcribed_RNA"/>
</dbReference>
<keyword evidence="4" id="KW-0812">Transmembrane</keyword>
<dbReference type="InterPro" id="IPR013517">
    <property type="entry name" value="FG-GAP"/>
</dbReference>
<dbReference type="PANTHER" id="PTHR13412:SF0">
    <property type="entry name" value="T-CELL IMMUNOMODULATORY PROTEIN"/>
    <property type="match status" value="1"/>
</dbReference>
<dbReference type="EMBL" id="HBEO01009619">
    <property type="protein sequence ID" value="CAD8477221.1"/>
    <property type="molecule type" value="Transcribed_RNA"/>
</dbReference>
<feature type="region of interest" description="Disordered" evidence="3">
    <location>
        <begin position="4391"/>
        <end position="4420"/>
    </location>
</feature>
<feature type="domain" description="PKD/REJ-like" evidence="5">
    <location>
        <begin position="3392"/>
        <end position="3605"/>
    </location>
</feature>
<evidence type="ECO:0000313" key="10">
    <source>
        <dbReference type="EMBL" id="CAD8477221.1"/>
    </source>
</evidence>
<dbReference type="EMBL" id="HBEO01009618">
    <property type="protein sequence ID" value="CAD8477218.1"/>
    <property type="molecule type" value="Transcribed_RNA"/>
</dbReference>
<dbReference type="InterPro" id="IPR028994">
    <property type="entry name" value="Integrin_alpha_N"/>
</dbReference>
<evidence type="ECO:0000256" key="4">
    <source>
        <dbReference type="SAM" id="Phobius"/>
    </source>
</evidence>
<evidence type="ECO:0000256" key="3">
    <source>
        <dbReference type="SAM" id="MobiDB-lite"/>
    </source>
</evidence>
<keyword evidence="4" id="KW-0472">Membrane</keyword>
<proteinExistence type="predicted"/>
<gene>
    <name evidence="6" type="ORF">HPHI1048_LOCUS6737</name>
    <name evidence="7" type="ORF">HPHI1048_LOCUS6738</name>
    <name evidence="8" type="ORF">HPHI1048_LOCUS6739</name>
    <name evidence="9" type="ORF">HPHI1048_LOCUS6740</name>
    <name evidence="10" type="ORF">HPHI1048_LOCUS6741</name>
    <name evidence="11" type="ORF">HPHI1048_LOCUS6742</name>
</gene>
<dbReference type="InterPro" id="IPR009039">
    <property type="entry name" value="EAR"/>
</dbReference>
<dbReference type="Gene3D" id="2.130.10.130">
    <property type="entry name" value="Integrin alpha, N-terminal"/>
    <property type="match status" value="1"/>
</dbReference>
<dbReference type="SUPFAM" id="SSF69318">
    <property type="entry name" value="Integrin alpha N-terminal domain"/>
    <property type="match status" value="1"/>
</dbReference>
<dbReference type="EMBL" id="HBEO01009620">
    <property type="protein sequence ID" value="CAD8477222.1"/>
    <property type="molecule type" value="Transcribed_RNA"/>
</dbReference>
<keyword evidence="1" id="KW-0732">Signal</keyword>
<dbReference type="InterPro" id="IPR024881">
    <property type="entry name" value="Tip"/>
</dbReference>
<feature type="transmembrane region" description="Helical" evidence="4">
    <location>
        <begin position="4174"/>
        <end position="4194"/>
    </location>
</feature>
<dbReference type="Pfam" id="PF02010">
    <property type="entry name" value="REJ"/>
    <property type="match status" value="1"/>
</dbReference>
<accession>A0A6T7NRQ8</accession>
<evidence type="ECO:0000313" key="7">
    <source>
        <dbReference type="EMBL" id="CAD8477215.1"/>
    </source>
</evidence>
<evidence type="ECO:0000313" key="8">
    <source>
        <dbReference type="EMBL" id="CAD8477216.1"/>
    </source>
</evidence>
<keyword evidence="2" id="KW-0677">Repeat</keyword>
<dbReference type="PANTHER" id="PTHR13412">
    <property type="entry name" value="T-CELL IMMUNOMODULATORY PROTEIN HOMOLOG"/>
    <property type="match status" value="1"/>
</dbReference>
<evidence type="ECO:0000256" key="1">
    <source>
        <dbReference type="ARBA" id="ARBA00022729"/>
    </source>
</evidence>
<evidence type="ECO:0000313" key="11">
    <source>
        <dbReference type="EMBL" id="CAD8477222.1"/>
    </source>
</evidence>
<protein>
    <recommendedName>
        <fullName evidence="5">PKD/REJ-like domain-containing protein</fullName>
    </recommendedName>
</protein>
<evidence type="ECO:0000313" key="6">
    <source>
        <dbReference type="EMBL" id="CAD8477213.1"/>
    </source>
</evidence>
<dbReference type="EMBL" id="HBEO01009617">
    <property type="protein sequence ID" value="CAD8477216.1"/>
    <property type="molecule type" value="Transcribed_RNA"/>
</dbReference>